<gene>
    <name evidence="5" type="ORF">SAMN02787144_1003166</name>
</gene>
<name>A0A1K1X7M5_STRAR</name>
<dbReference type="Gene3D" id="1.10.10.10">
    <property type="entry name" value="Winged helix-like DNA-binding domain superfamily/Winged helix DNA-binding domain"/>
    <property type="match status" value="1"/>
</dbReference>
<dbReference type="InterPro" id="IPR000835">
    <property type="entry name" value="HTH_MarR-typ"/>
</dbReference>
<proteinExistence type="predicted"/>
<keyword evidence="3" id="KW-0804">Transcription</keyword>
<keyword evidence="1" id="KW-0805">Transcription regulation</keyword>
<dbReference type="Proteomes" id="UP000181909">
    <property type="component" value="Unassembled WGS sequence"/>
</dbReference>
<dbReference type="PROSITE" id="PS50995">
    <property type="entry name" value="HTH_MARR_2"/>
    <property type="match status" value="1"/>
</dbReference>
<feature type="domain" description="HTH marR-type" evidence="4">
    <location>
        <begin position="1"/>
        <end position="99"/>
    </location>
</feature>
<evidence type="ECO:0000256" key="1">
    <source>
        <dbReference type="ARBA" id="ARBA00023015"/>
    </source>
</evidence>
<dbReference type="AlphaFoldDB" id="A0A1K1X7M5"/>
<dbReference type="PROSITE" id="PS01117">
    <property type="entry name" value="HTH_MARR_1"/>
    <property type="match status" value="1"/>
</dbReference>
<dbReference type="InterPro" id="IPR039422">
    <property type="entry name" value="MarR/SlyA-like"/>
</dbReference>
<dbReference type="PRINTS" id="PR00598">
    <property type="entry name" value="HTHMARR"/>
</dbReference>
<dbReference type="SUPFAM" id="SSF46785">
    <property type="entry name" value="Winged helix' DNA-binding domain"/>
    <property type="match status" value="1"/>
</dbReference>
<evidence type="ECO:0000313" key="5">
    <source>
        <dbReference type="EMBL" id="SFX45689.1"/>
    </source>
</evidence>
<dbReference type="GO" id="GO:0006950">
    <property type="term" value="P:response to stress"/>
    <property type="evidence" value="ECO:0007669"/>
    <property type="project" value="TreeGrafter"/>
</dbReference>
<dbReference type="EMBL" id="FPJO01000003">
    <property type="protein sequence ID" value="SFX45689.1"/>
    <property type="molecule type" value="Genomic_DNA"/>
</dbReference>
<sequence>MLNILWATDDLEVREIARLSDASQAAISRVVNTLEVKGLVYRTPAEHDRRLVTVGLTALGRAQLEQAITGQGALEEEFFAHSNRAEQRQLAWLLKYLTAEQFDAKKS</sequence>
<protein>
    <submittedName>
        <fullName evidence="5">DNA-binding transcriptional regulator, MarR family</fullName>
    </submittedName>
</protein>
<dbReference type="STRING" id="1893.SAMN02787144_1003166"/>
<dbReference type="InterPro" id="IPR036390">
    <property type="entry name" value="WH_DNA-bd_sf"/>
</dbReference>
<dbReference type="GO" id="GO:0003700">
    <property type="term" value="F:DNA-binding transcription factor activity"/>
    <property type="evidence" value="ECO:0007669"/>
    <property type="project" value="InterPro"/>
</dbReference>
<dbReference type="SMART" id="SM00347">
    <property type="entry name" value="HTH_MARR"/>
    <property type="match status" value="1"/>
</dbReference>
<dbReference type="PANTHER" id="PTHR33164:SF43">
    <property type="entry name" value="HTH-TYPE TRANSCRIPTIONAL REPRESSOR YETL"/>
    <property type="match status" value="1"/>
</dbReference>
<organism evidence="5 6">
    <name type="scientific">Streptomyces atratus</name>
    <dbReference type="NCBI Taxonomy" id="1893"/>
    <lineage>
        <taxon>Bacteria</taxon>
        <taxon>Bacillati</taxon>
        <taxon>Actinomycetota</taxon>
        <taxon>Actinomycetes</taxon>
        <taxon>Kitasatosporales</taxon>
        <taxon>Streptomycetaceae</taxon>
        <taxon>Streptomyces</taxon>
    </lineage>
</organism>
<evidence type="ECO:0000313" key="6">
    <source>
        <dbReference type="Proteomes" id="UP000181909"/>
    </source>
</evidence>
<evidence type="ECO:0000259" key="4">
    <source>
        <dbReference type="PROSITE" id="PS50995"/>
    </source>
</evidence>
<dbReference type="Pfam" id="PF01047">
    <property type="entry name" value="MarR"/>
    <property type="match status" value="1"/>
</dbReference>
<reference evidence="5 6" key="1">
    <citation type="submission" date="2016-11" db="EMBL/GenBank/DDBJ databases">
        <authorList>
            <person name="Jaros S."/>
            <person name="Januszkiewicz K."/>
            <person name="Wedrychowicz H."/>
        </authorList>
    </citation>
    <scope>NUCLEOTIDE SEQUENCE [LARGE SCALE GENOMIC DNA]</scope>
    <source>
        <strain evidence="5 6">OK807</strain>
    </source>
</reference>
<dbReference type="InterPro" id="IPR036388">
    <property type="entry name" value="WH-like_DNA-bd_sf"/>
</dbReference>
<accession>A0A1K1X7M5</accession>
<evidence type="ECO:0000256" key="3">
    <source>
        <dbReference type="ARBA" id="ARBA00023163"/>
    </source>
</evidence>
<dbReference type="GO" id="GO:0003677">
    <property type="term" value="F:DNA binding"/>
    <property type="evidence" value="ECO:0007669"/>
    <property type="project" value="UniProtKB-KW"/>
</dbReference>
<dbReference type="InterPro" id="IPR023187">
    <property type="entry name" value="Tscrpt_reg_MarR-type_CS"/>
</dbReference>
<evidence type="ECO:0000256" key="2">
    <source>
        <dbReference type="ARBA" id="ARBA00023125"/>
    </source>
</evidence>
<dbReference type="PANTHER" id="PTHR33164">
    <property type="entry name" value="TRANSCRIPTIONAL REGULATOR, MARR FAMILY"/>
    <property type="match status" value="1"/>
</dbReference>
<keyword evidence="2 5" id="KW-0238">DNA-binding</keyword>